<dbReference type="Proteomes" id="UP000076563">
    <property type="component" value="Unassembled WGS sequence"/>
</dbReference>
<dbReference type="InterPro" id="IPR014756">
    <property type="entry name" value="Ig_E-set"/>
</dbReference>
<comment type="subcellular location">
    <subcellularLocation>
        <location evidence="1">Cell membrane</location>
        <topology evidence="1">Multi-pass membrane protein</topology>
    </subcellularLocation>
</comment>
<dbReference type="RefSeq" id="WP_063179437.1">
    <property type="nucleotide sequence ID" value="NZ_LQRA01000046.1"/>
</dbReference>
<evidence type="ECO:0000256" key="3">
    <source>
        <dbReference type="ARBA" id="ARBA00022475"/>
    </source>
</evidence>
<dbReference type="InterPro" id="IPR017850">
    <property type="entry name" value="Alkaline_phosphatase_core_sf"/>
</dbReference>
<protein>
    <submittedName>
        <fullName evidence="9">Cation tolerance protein CutA</fullName>
    </submittedName>
</protein>
<gene>
    <name evidence="9" type="ORF">AV654_10845</name>
</gene>
<feature type="region of interest" description="Disordered" evidence="7">
    <location>
        <begin position="418"/>
        <end position="539"/>
    </location>
</feature>
<evidence type="ECO:0000313" key="10">
    <source>
        <dbReference type="Proteomes" id="UP000076563"/>
    </source>
</evidence>
<evidence type="ECO:0000256" key="6">
    <source>
        <dbReference type="ARBA" id="ARBA00023136"/>
    </source>
</evidence>
<dbReference type="Gene3D" id="3.40.720.10">
    <property type="entry name" value="Alkaline Phosphatase, subunit A"/>
    <property type="match status" value="1"/>
</dbReference>
<dbReference type="SUPFAM" id="SSF53649">
    <property type="entry name" value="Alkaline phosphatase-like"/>
    <property type="match status" value="1"/>
</dbReference>
<keyword evidence="3" id="KW-1003">Cell membrane</keyword>
<proteinExistence type="predicted"/>
<dbReference type="Pfam" id="PF00884">
    <property type="entry name" value="Sulfatase"/>
    <property type="match status" value="1"/>
</dbReference>
<evidence type="ECO:0000256" key="1">
    <source>
        <dbReference type="ARBA" id="ARBA00004651"/>
    </source>
</evidence>
<dbReference type="PANTHER" id="PTHR47371:SF3">
    <property type="entry name" value="PHOSPHOGLYCEROL TRANSFERASE I"/>
    <property type="match status" value="1"/>
</dbReference>
<reference evidence="10" key="1">
    <citation type="submission" date="2016-01" db="EMBL/GenBank/DDBJ databases">
        <title>Draft genome of Chromobacterium sp. F49.</title>
        <authorList>
            <person name="Hong K.W."/>
        </authorList>
    </citation>
    <scope>NUCLEOTIDE SEQUENCE [LARGE SCALE GENOMIC DNA]</scope>
    <source>
        <strain evidence="10">M63</strain>
    </source>
</reference>
<evidence type="ECO:0000256" key="5">
    <source>
        <dbReference type="ARBA" id="ARBA00022989"/>
    </source>
</evidence>
<keyword evidence="4" id="KW-0812">Transmembrane</keyword>
<accession>A0A165RCY9</accession>
<comment type="caution">
    <text evidence="9">The sequence shown here is derived from an EMBL/GenBank/DDBJ whole genome shotgun (WGS) entry which is preliminary data.</text>
</comment>
<evidence type="ECO:0000256" key="7">
    <source>
        <dbReference type="SAM" id="MobiDB-lite"/>
    </source>
</evidence>
<feature type="domain" description="Sulfatase N-terminal" evidence="8">
    <location>
        <begin position="52"/>
        <end position="344"/>
    </location>
</feature>
<evidence type="ECO:0000256" key="2">
    <source>
        <dbReference type="ARBA" id="ARBA00004936"/>
    </source>
</evidence>
<dbReference type="SUPFAM" id="SSF81296">
    <property type="entry name" value="E set domains"/>
    <property type="match status" value="1"/>
</dbReference>
<evidence type="ECO:0000313" key="9">
    <source>
        <dbReference type="EMBL" id="KZE80842.1"/>
    </source>
</evidence>
<feature type="compositionally biased region" description="Low complexity" evidence="7">
    <location>
        <begin position="429"/>
        <end position="520"/>
    </location>
</feature>
<evidence type="ECO:0000259" key="8">
    <source>
        <dbReference type="Pfam" id="PF00884"/>
    </source>
</evidence>
<dbReference type="InterPro" id="IPR000917">
    <property type="entry name" value="Sulfatase_N"/>
</dbReference>
<dbReference type="OrthoDB" id="243547at2"/>
<dbReference type="InterPro" id="IPR050448">
    <property type="entry name" value="OpgB/LTA_synthase_biosynth"/>
</dbReference>
<dbReference type="AlphaFoldDB" id="A0A165RCY9"/>
<keyword evidence="6" id="KW-0472">Membrane</keyword>
<dbReference type="EMBL" id="LQRA01000046">
    <property type="protein sequence ID" value="KZE80842.1"/>
    <property type="molecule type" value="Genomic_DNA"/>
</dbReference>
<feature type="compositionally biased region" description="Gly residues" evidence="7">
    <location>
        <begin position="418"/>
        <end position="428"/>
    </location>
</feature>
<organism evidence="9 10">
    <name type="scientific">Paenibacillus elgii</name>
    <dbReference type="NCBI Taxonomy" id="189691"/>
    <lineage>
        <taxon>Bacteria</taxon>
        <taxon>Bacillati</taxon>
        <taxon>Bacillota</taxon>
        <taxon>Bacilli</taxon>
        <taxon>Bacillales</taxon>
        <taxon>Paenibacillaceae</taxon>
        <taxon>Paenibacillus</taxon>
    </lineage>
</organism>
<dbReference type="CDD" id="cd16015">
    <property type="entry name" value="LTA_synthase"/>
    <property type="match status" value="1"/>
</dbReference>
<name>A0A165RCY9_9BACL</name>
<keyword evidence="5" id="KW-1133">Transmembrane helix</keyword>
<comment type="pathway">
    <text evidence="2">Cell wall biogenesis; lipoteichoic acid biosynthesis.</text>
</comment>
<keyword evidence="10" id="KW-1185">Reference proteome</keyword>
<sequence>MPLFFRLTALTCGLFLLILLQASGYIRPPVPLPPPEIEIQTEWSPEELQKPPNIIILLSEAFWDITQIKSLQFSEDPAPMFHALQEKFTHGTLLSPMFGGGTANVELEVLTGHSMRFFPEDSTPYEQYIKQPTASLASLLAGQGYKTTAISPFYHWFFNSSEVYKHLGFSRFISLEYFNPDEYVGPYIGDHAVVRRIIEESERNPGPDFIFANTMENHYHYWPGKFKKNHIEVKSNMSNAVTGIAETYAQGLSGADRALQELIMHFSRVKEPTIIVFFGDHLPSLEKLLVYKESKYISGEDDPDFLEKMHNTPVVVWSNYLPKEAKEELHMSPSFLGPYILNLAKRPGSPYTDFLSDLYRKMPVLPPKTYYEAMNIDVNLVQQYEDRQKAILKLEKQAAASGGSANVAGVDAADSGGGVAGSDGGDSGDGNSATGMNGTTGSSTSDAAGSSDASNSAIDTGGTGSDGSSATGMNGTTDSSTSDAAGSSDASNSSVDTGATGSDGSSATGMAGTADSSGASNSSVDTGATGGTTKGTPPFILGYGEPLIERVSPDTLTVGGDVFGRSQLTVHGGRYGLGSTIFINGEPQQTTWQSESSLSVNLPKSLTTNAATLDVQVRVLDSKNRVLAASRIVKVPVLEKKH</sequence>
<evidence type="ECO:0000256" key="4">
    <source>
        <dbReference type="ARBA" id="ARBA00022692"/>
    </source>
</evidence>
<dbReference type="GO" id="GO:0005886">
    <property type="term" value="C:plasma membrane"/>
    <property type="evidence" value="ECO:0007669"/>
    <property type="project" value="UniProtKB-SubCell"/>
</dbReference>
<dbReference type="PANTHER" id="PTHR47371">
    <property type="entry name" value="LIPOTEICHOIC ACID SYNTHASE"/>
    <property type="match status" value="1"/>
</dbReference>